<proteinExistence type="predicted"/>
<dbReference type="Proteomes" id="UP000000529">
    <property type="component" value="Chromosome"/>
</dbReference>
<dbReference type="InterPro" id="IPR035093">
    <property type="entry name" value="RelE/ParE_toxin_dom_sf"/>
</dbReference>
<accession>A0A2P9HAK3</accession>
<dbReference type="KEGG" id="pcu:PC_RS10765"/>
<dbReference type="EMBL" id="BX908798">
    <property type="protein sequence ID" value="SPJ32001.1"/>
    <property type="molecule type" value="Genomic_DNA"/>
</dbReference>
<dbReference type="RefSeq" id="WP_079890476.1">
    <property type="nucleotide sequence ID" value="NC_005861.2"/>
</dbReference>
<evidence type="ECO:0000313" key="2">
    <source>
        <dbReference type="EMBL" id="SPJ32001.1"/>
    </source>
</evidence>
<dbReference type="Pfam" id="PF05016">
    <property type="entry name" value="ParE_toxin"/>
    <property type="match status" value="1"/>
</dbReference>
<reference evidence="2 3" key="1">
    <citation type="journal article" date="2004" name="Science">
        <title>Illuminating the evolutionary history of chlamydiae.</title>
        <authorList>
            <person name="Horn M."/>
            <person name="Collingro A."/>
            <person name="Schmitz-Esser S."/>
            <person name="Beier C.L."/>
            <person name="Purkhold U."/>
            <person name="Fartmann B."/>
            <person name="Brandt P."/>
            <person name="Nyakatura G.J."/>
            <person name="Droege M."/>
            <person name="Frishman D."/>
            <person name="Rattei T."/>
            <person name="Mewes H."/>
            <person name="Wagner M."/>
        </authorList>
    </citation>
    <scope>NUCLEOTIDE SEQUENCE [LARGE SCALE GENOMIC DNA]</scope>
    <source>
        <strain evidence="2 3">UWE25</strain>
    </source>
</reference>
<evidence type="ECO:0000256" key="1">
    <source>
        <dbReference type="ARBA" id="ARBA00022649"/>
    </source>
</evidence>
<dbReference type="SUPFAM" id="SSF143011">
    <property type="entry name" value="RelE-like"/>
    <property type="match status" value="1"/>
</dbReference>
<sequence length="76" mass="9019">MQLRTRKKEFKILSEKKIKLKALSVDPRQDGAIKLKGYNAYRVKCGRYRIIYEIKYDKLIVLVLDVDARKDIYKGL</sequence>
<keyword evidence="3" id="KW-1185">Reference proteome</keyword>
<organism evidence="2 3">
    <name type="scientific">Protochlamydia amoebophila (strain UWE25)</name>
    <dbReference type="NCBI Taxonomy" id="264201"/>
    <lineage>
        <taxon>Bacteria</taxon>
        <taxon>Pseudomonadati</taxon>
        <taxon>Chlamydiota</taxon>
        <taxon>Chlamydiia</taxon>
        <taxon>Parachlamydiales</taxon>
        <taxon>Parachlamydiaceae</taxon>
        <taxon>Candidatus Protochlamydia</taxon>
    </lineage>
</organism>
<dbReference type="AlphaFoldDB" id="A0A2P9HAK3"/>
<evidence type="ECO:0000313" key="3">
    <source>
        <dbReference type="Proteomes" id="UP000000529"/>
    </source>
</evidence>
<protein>
    <submittedName>
        <fullName evidence="2">Uncharacterized protein</fullName>
    </submittedName>
</protein>
<dbReference type="InterPro" id="IPR007712">
    <property type="entry name" value="RelE/ParE_toxin"/>
</dbReference>
<keyword evidence="1" id="KW-1277">Toxin-antitoxin system</keyword>
<dbReference type="Gene3D" id="3.30.2310.20">
    <property type="entry name" value="RelE-like"/>
    <property type="match status" value="1"/>
</dbReference>
<gene>
    <name evidence="2" type="ORF">PC_RS10765</name>
</gene>
<name>A0A2P9HAK3_PARUW</name>
<dbReference type="OrthoDB" id="163524at2"/>